<dbReference type="AlphaFoldDB" id="A0A0C9Y885"/>
<dbReference type="EMBL" id="KN833758">
    <property type="protein sequence ID" value="KIK20885.1"/>
    <property type="molecule type" value="Genomic_DNA"/>
</dbReference>
<reference evidence="1 2" key="1">
    <citation type="submission" date="2014-04" db="EMBL/GenBank/DDBJ databases">
        <authorList>
            <consortium name="DOE Joint Genome Institute"/>
            <person name="Kuo A."/>
            <person name="Kohler A."/>
            <person name="Costa M.D."/>
            <person name="Nagy L.G."/>
            <person name="Floudas D."/>
            <person name="Copeland A."/>
            <person name="Barry K.W."/>
            <person name="Cichocki N."/>
            <person name="Veneault-Fourrey C."/>
            <person name="LaButti K."/>
            <person name="Lindquist E.A."/>
            <person name="Lipzen A."/>
            <person name="Lundell T."/>
            <person name="Morin E."/>
            <person name="Murat C."/>
            <person name="Sun H."/>
            <person name="Tunlid A."/>
            <person name="Henrissat B."/>
            <person name="Grigoriev I.V."/>
            <person name="Hibbett D.S."/>
            <person name="Martin F."/>
            <person name="Nordberg H.P."/>
            <person name="Cantor M.N."/>
            <person name="Hua S.X."/>
        </authorList>
    </citation>
    <scope>NUCLEOTIDE SEQUENCE [LARGE SCALE GENOMIC DNA]</scope>
    <source>
        <strain evidence="1 2">441</strain>
    </source>
</reference>
<keyword evidence="2" id="KW-1185">Reference proteome</keyword>
<reference evidence="2" key="2">
    <citation type="submission" date="2015-01" db="EMBL/GenBank/DDBJ databases">
        <title>Evolutionary Origins and Diversification of the Mycorrhizal Mutualists.</title>
        <authorList>
            <consortium name="DOE Joint Genome Institute"/>
            <consortium name="Mycorrhizal Genomics Consortium"/>
            <person name="Kohler A."/>
            <person name="Kuo A."/>
            <person name="Nagy L.G."/>
            <person name="Floudas D."/>
            <person name="Copeland A."/>
            <person name="Barry K.W."/>
            <person name="Cichocki N."/>
            <person name="Veneault-Fourrey C."/>
            <person name="LaButti K."/>
            <person name="Lindquist E.A."/>
            <person name="Lipzen A."/>
            <person name="Lundell T."/>
            <person name="Morin E."/>
            <person name="Murat C."/>
            <person name="Riley R."/>
            <person name="Ohm R."/>
            <person name="Sun H."/>
            <person name="Tunlid A."/>
            <person name="Henrissat B."/>
            <person name="Grigoriev I.V."/>
            <person name="Hibbett D.S."/>
            <person name="Martin F."/>
        </authorList>
    </citation>
    <scope>NUCLEOTIDE SEQUENCE [LARGE SCALE GENOMIC DNA]</scope>
    <source>
        <strain evidence="2">441</strain>
    </source>
</reference>
<accession>A0A0C9Y885</accession>
<dbReference type="HOGENOM" id="CLU_1993536_0_0_1"/>
<protein>
    <submittedName>
        <fullName evidence="1">Uncharacterized protein</fullName>
    </submittedName>
</protein>
<evidence type="ECO:0000313" key="2">
    <source>
        <dbReference type="Proteomes" id="UP000054018"/>
    </source>
</evidence>
<sequence length="125" mass="13793">MSGATHSTLAPRRMSLFEHWSRFEARRKSVPSSGGSPLVVIRGPSVLAQRRVTDGALAMRFSAFTFSCNAVVDDYLIFNIKNIKADVGKNNVDVAANQKIIDSIRRQLDHKLDQAAGDYIDSVDI</sequence>
<name>A0A0C9Y885_9AGAM</name>
<proteinExistence type="predicted"/>
<gene>
    <name evidence="1" type="ORF">PISMIDRAFT_681857</name>
</gene>
<evidence type="ECO:0000313" key="1">
    <source>
        <dbReference type="EMBL" id="KIK20885.1"/>
    </source>
</evidence>
<dbReference type="Proteomes" id="UP000054018">
    <property type="component" value="Unassembled WGS sequence"/>
</dbReference>
<organism evidence="1 2">
    <name type="scientific">Pisolithus microcarpus 441</name>
    <dbReference type="NCBI Taxonomy" id="765257"/>
    <lineage>
        <taxon>Eukaryota</taxon>
        <taxon>Fungi</taxon>
        <taxon>Dikarya</taxon>
        <taxon>Basidiomycota</taxon>
        <taxon>Agaricomycotina</taxon>
        <taxon>Agaricomycetes</taxon>
        <taxon>Agaricomycetidae</taxon>
        <taxon>Boletales</taxon>
        <taxon>Sclerodermatineae</taxon>
        <taxon>Pisolithaceae</taxon>
        <taxon>Pisolithus</taxon>
    </lineage>
</organism>